<dbReference type="OrthoDB" id="41247at10239"/>
<dbReference type="EMBL" id="KR053200">
    <property type="protein sequence ID" value="AKI28720.1"/>
    <property type="molecule type" value="Genomic_DNA"/>
</dbReference>
<protein>
    <submittedName>
        <fullName evidence="1">Uncharacterized protein</fullName>
    </submittedName>
</protein>
<dbReference type="RefSeq" id="YP_009188446.1">
    <property type="nucleotide sequence ID" value="NC_028665.1"/>
</dbReference>
<sequence>MTTRTERLAKVRAVVAQIRDDAEVDVRKHEGQPIDGRRLGTIHGELNGLIVGLANCVEQLAAEDSVDAQLVDLGQQMRDSQRVTGAPAGVAAAGSIAYTGPGYGVGTVIRHSRKLEHTPLGVVIYNTGNPANIADGGPGLGAQFFIRTDTGWQPCDAAGTITRLADWPDGFASDQIFLPARVWAVER</sequence>
<dbReference type="Proteomes" id="UP000202434">
    <property type="component" value="Segment"/>
</dbReference>
<name>A0A0K0MX45_9CAUD</name>
<gene>
    <name evidence="1" type="ORF">GTE6_78</name>
</gene>
<dbReference type="GeneID" id="26516862"/>
<keyword evidence="2" id="KW-1185">Reference proteome</keyword>
<reference evidence="1 2" key="1">
    <citation type="journal article" date="2015" name="PLoS ONE">
        <title>Lysis to Kill: Evaluation of the Lytic Abilities, and Genomics of Nine Bacteriophages Infective for Gordonia spp. and Their Potential Use in Activated Sludge Foam Biocontrol.</title>
        <authorList>
            <person name="Dyson Z.A."/>
            <person name="Tucci J."/>
            <person name="Seviour R.J."/>
            <person name="Petrovski S."/>
        </authorList>
    </citation>
    <scope>NUCLEOTIDE SEQUENCE [LARGE SCALE GENOMIC DNA]</scope>
</reference>
<dbReference type="KEGG" id="vg:26516862"/>
<proteinExistence type="predicted"/>
<evidence type="ECO:0000313" key="2">
    <source>
        <dbReference type="Proteomes" id="UP000202434"/>
    </source>
</evidence>
<accession>A0A0K0MX45</accession>
<evidence type="ECO:0000313" key="1">
    <source>
        <dbReference type="EMBL" id="AKI28720.1"/>
    </source>
</evidence>
<organism evidence="1 2">
    <name type="scientific">Gordonia phage GTE6</name>
    <dbReference type="NCBI Taxonomy" id="1647474"/>
    <lineage>
        <taxon>Viruses</taxon>
        <taxon>Duplodnaviria</taxon>
        <taxon>Heunggongvirae</taxon>
        <taxon>Uroviricota</taxon>
        <taxon>Caudoviricetes</taxon>
        <taxon>Stackebrandtviridae</taxon>
        <taxon>Schenleyvirinae</taxon>
        <taxon>Dexdertvirus</taxon>
        <taxon>Dexdertvirus GTE6</taxon>
    </lineage>
</organism>